<evidence type="ECO:0000313" key="3">
    <source>
        <dbReference type="Proteomes" id="UP000594261"/>
    </source>
</evidence>
<proteinExistence type="predicted"/>
<dbReference type="Gramene" id="QL93p0034_0049:mrna">
    <property type="protein sequence ID" value="QL93p0034_0049:mrna"/>
    <property type="gene ID" value="QL93p0034_0049"/>
</dbReference>
<accession>A0A7N2N5P6</accession>
<protein>
    <submittedName>
        <fullName evidence="2">Uncharacterized protein</fullName>
    </submittedName>
</protein>
<reference evidence="2" key="1">
    <citation type="submission" date="2021-01" db="UniProtKB">
        <authorList>
            <consortium name="EnsemblPlants"/>
        </authorList>
    </citation>
    <scope>IDENTIFICATION</scope>
</reference>
<dbReference type="Proteomes" id="UP000594261">
    <property type="component" value="Unassembled WGS sequence"/>
</dbReference>
<dbReference type="EnsemblPlants" id="QL93p0034_0049:mrna">
    <property type="protein sequence ID" value="QL93p0034_0049:mrna"/>
    <property type="gene ID" value="QL93p0034_0049"/>
</dbReference>
<feature type="region of interest" description="Disordered" evidence="1">
    <location>
        <begin position="63"/>
        <end position="96"/>
    </location>
</feature>
<evidence type="ECO:0000313" key="2">
    <source>
        <dbReference type="EnsemblPlants" id="QL93p0034_0049:mrna"/>
    </source>
</evidence>
<evidence type="ECO:0000256" key="1">
    <source>
        <dbReference type="SAM" id="MobiDB-lite"/>
    </source>
</evidence>
<name>A0A7N2N5P6_QUELO</name>
<keyword evidence="3" id="KW-1185">Reference proteome</keyword>
<sequence length="96" mass="10715">MIYNLGNNTVTGSKEAWKEAMRLNPACRGFLNKGLDNYELLHQLFVETSFAQISSVQHVSVVDVDEDPKGKQPTHSETSSEKKRKSMSFAPDSPKS</sequence>
<dbReference type="InParanoid" id="A0A7N2N5P6"/>
<dbReference type="AlphaFoldDB" id="A0A7N2N5P6"/>
<organism evidence="2 3">
    <name type="scientific">Quercus lobata</name>
    <name type="common">Valley oak</name>
    <dbReference type="NCBI Taxonomy" id="97700"/>
    <lineage>
        <taxon>Eukaryota</taxon>
        <taxon>Viridiplantae</taxon>
        <taxon>Streptophyta</taxon>
        <taxon>Embryophyta</taxon>
        <taxon>Tracheophyta</taxon>
        <taxon>Spermatophyta</taxon>
        <taxon>Magnoliopsida</taxon>
        <taxon>eudicotyledons</taxon>
        <taxon>Gunneridae</taxon>
        <taxon>Pentapetalae</taxon>
        <taxon>rosids</taxon>
        <taxon>fabids</taxon>
        <taxon>Fagales</taxon>
        <taxon>Fagaceae</taxon>
        <taxon>Quercus</taxon>
    </lineage>
</organism>